<dbReference type="Proteomes" id="UP001341840">
    <property type="component" value="Unassembled WGS sequence"/>
</dbReference>
<feature type="region of interest" description="Disordered" evidence="9">
    <location>
        <begin position="414"/>
        <end position="453"/>
    </location>
</feature>
<evidence type="ECO:0000313" key="12">
    <source>
        <dbReference type="Proteomes" id="UP001341840"/>
    </source>
</evidence>
<feature type="domain" description="SOSEKI DIX-like" evidence="10">
    <location>
        <begin position="54"/>
        <end position="142"/>
    </location>
</feature>
<evidence type="ECO:0000256" key="7">
    <source>
        <dbReference type="ARBA" id="ARBA00024211"/>
    </source>
</evidence>
<keyword evidence="4" id="KW-0132">Cell division</keyword>
<name>A0ABU6YF07_9FABA</name>
<gene>
    <name evidence="11" type="ORF">PIB30_117726</name>
</gene>
<keyword evidence="6" id="KW-0131">Cell cycle</keyword>
<evidence type="ECO:0000256" key="8">
    <source>
        <dbReference type="ARBA" id="ARBA00046534"/>
    </source>
</evidence>
<dbReference type="InterPro" id="IPR010369">
    <property type="entry name" value="SOK"/>
</dbReference>
<feature type="compositionally biased region" description="Basic and acidic residues" evidence="9">
    <location>
        <begin position="22"/>
        <end position="47"/>
    </location>
</feature>
<comment type="similarity">
    <text evidence="7">Belongs to the SOSEKI family.</text>
</comment>
<feature type="region of interest" description="Disordered" evidence="9">
    <location>
        <begin position="193"/>
        <end position="271"/>
    </location>
</feature>
<feature type="compositionally biased region" description="Basic and acidic residues" evidence="9">
    <location>
        <begin position="216"/>
        <end position="229"/>
    </location>
</feature>
<comment type="subcellular location">
    <subcellularLocation>
        <location evidence="1">Cell membrane</location>
        <topology evidence="1">Peripheral membrane protein</topology>
        <orientation evidence="1">Cytoplasmic side</orientation>
    </subcellularLocation>
</comment>
<keyword evidence="3" id="KW-1003">Cell membrane</keyword>
<feature type="region of interest" description="Disordered" evidence="9">
    <location>
        <begin position="1"/>
        <end position="47"/>
    </location>
</feature>
<dbReference type="InterPro" id="IPR048351">
    <property type="entry name" value="SOK_DIX"/>
</dbReference>
<dbReference type="Pfam" id="PF06136">
    <property type="entry name" value="SOK"/>
    <property type="match status" value="1"/>
</dbReference>
<evidence type="ECO:0000256" key="1">
    <source>
        <dbReference type="ARBA" id="ARBA00004413"/>
    </source>
</evidence>
<dbReference type="PANTHER" id="PTHR31083">
    <property type="entry name" value="UPSTREAM OF FLC PROTEIN (DUF966)"/>
    <property type="match status" value="1"/>
</dbReference>
<organism evidence="11 12">
    <name type="scientific">Stylosanthes scabra</name>
    <dbReference type="NCBI Taxonomy" id="79078"/>
    <lineage>
        <taxon>Eukaryota</taxon>
        <taxon>Viridiplantae</taxon>
        <taxon>Streptophyta</taxon>
        <taxon>Embryophyta</taxon>
        <taxon>Tracheophyta</taxon>
        <taxon>Spermatophyta</taxon>
        <taxon>Magnoliopsida</taxon>
        <taxon>eudicotyledons</taxon>
        <taxon>Gunneridae</taxon>
        <taxon>Pentapetalae</taxon>
        <taxon>rosids</taxon>
        <taxon>fabids</taxon>
        <taxon>Fabales</taxon>
        <taxon>Fabaceae</taxon>
        <taxon>Papilionoideae</taxon>
        <taxon>50 kb inversion clade</taxon>
        <taxon>dalbergioids sensu lato</taxon>
        <taxon>Dalbergieae</taxon>
        <taxon>Pterocarpus clade</taxon>
        <taxon>Stylosanthes</taxon>
    </lineage>
</organism>
<feature type="compositionally biased region" description="Low complexity" evidence="9">
    <location>
        <begin position="1"/>
        <end position="20"/>
    </location>
</feature>
<dbReference type="PIRSF" id="PIRSF031043">
    <property type="entry name" value="UCP031043"/>
    <property type="match status" value="1"/>
</dbReference>
<comment type="caution">
    <text evidence="11">The sequence shown here is derived from an EMBL/GenBank/DDBJ whole genome shotgun (WGS) entry which is preliminary data.</text>
</comment>
<dbReference type="PANTHER" id="PTHR31083:SF4">
    <property type="entry name" value="PROTEIN SOSEKI 4-RELATED"/>
    <property type="match status" value="1"/>
</dbReference>
<evidence type="ECO:0000256" key="3">
    <source>
        <dbReference type="ARBA" id="ARBA00022475"/>
    </source>
</evidence>
<accession>A0ABU6YF07</accession>
<keyword evidence="12" id="KW-1185">Reference proteome</keyword>
<reference evidence="11 12" key="1">
    <citation type="journal article" date="2023" name="Plants (Basel)">
        <title>Bridging the Gap: Combining Genomics and Transcriptomics Approaches to Understand Stylosanthes scabra, an Orphan Legume from the Brazilian Caatinga.</title>
        <authorList>
            <person name="Ferreira-Neto J.R.C."/>
            <person name="da Silva M.D."/>
            <person name="Binneck E."/>
            <person name="de Melo N.F."/>
            <person name="da Silva R.H."/>
            <person name="de Melo A.L.T.M."/>
            <person name="Pandolfi V."/>
            <person name="Bustamante F.O."/>
            <person name="Brasileiro-Vidal A.C."/>
            <person name="Benko-Iseppon A.M."/>
        </authorList>
    </citation>
    <scope>NUCLEOTIDE SEQUENCE [LARGE SCALE GENOMIC DNA]</scope>
    <source>
        <tissue evidence="11">Leaves</tissue>
    </source>
</reference>
<proteinExistence type="inferred from homology"/>
<dbReference type="EMBL" id="JASCZI010241934">
    <property type="protein sequence ID" value="MED6208491.1"/>
    <property type="molecule type" value="Genomic_DNA"/>
</dbReference>
<keyword evidence="5" id="KW-0472">Membrane</keyword>
<comment type="subunit">
    <text evidence="8">Homodimer. Forms long polymer filaments with other SOKs proteins polymers (e.g. SOK1, SOK2, SOK3 and SOK4) crucial for polar localization and biological activity. Binds to ANGUSTIFOLIA (AN).</text>
</comment>
<evidence type="ECO:0000256" key="9">
    <source>
        <dbReference type="SAM" id="MobiDB-lite"/>
    </source>
</evidence>
<protein>
    <recommendedName>
        <fullName evidence="10">SOSEKI DIX-like domain-containing protein</fullName>
    </recommendedName>
</protein>
<evidence type="ECO:0000256" key="2">
    <source>
        <dbReference type="ARBA" id="ARBA00022473"/>
    </source>
</evidence>
<evidence type="ECO:0000313" key="11">
    <source>
        <dbReference type="EMBL" id="MED6208491.1"/>
    </source>
</evidence>
<sequence length="453" mass="50523">MSSPTVTSTSSSRGKKTTTTAELHHVPKKWTERETSPERTKVWTEPKPKTTRKVSVVYYLSRSGHLEHPHFMEVPLSSSQGLYLKDVINRLNMLRGKGMAALYSWSAKRSYKNGFVWHDLSENDFIYPTQGQDYILKGSEIVENEARPSEAQKPEEEEADFPAVAVTRRRNQSWSSIDMNEYRVYKSDSFGDSAGKIAADASTQTTDDRRRRRRAAREEEKTQKKKGIEDEGEISQITESERVPHATCHNQSTELSRDEISPPPSDSSPETLETLMKADGRLGLCSAKINSNNVTAENGHSGRMRASAVLLQLLSCGAVSFKECGAESDKDQGFSLVGHYKARLPRGAGNNNNNQAGKEVGTSMEIPDLNRVTLEDKEYFSGSLIETKKVEFPALKRSSSYNADSGSRLQIMEHDGDMVRAKCIPRKSKTLSTKKEDGSSQHGSKRFDVQATS</sequence>
<evidence type="ECO:0000256" key="6">
    <source>
        <dbReference type="ARBA" id="ARBA00023306"/>
    </source>
</evidence>
<keyword evidence="2" id="KW-0217">Developmental protein</keyword>
<dbReference type="InterPro" id="IPR021182">
    <property type="entry name" value="SOK_magnoliopsida"/>
</dbReference>
<evidence type="ECO:0000256" key="5">
    <source>
        <dbReference type="ARBA" id="ARBA00023136"/>
    </source>
</evidence>
<evidence type="ECO:0000259" key="10">
    <source>
        <dbReference type="Pfam" id="PF06136"/>
    </source>
</evidence>
<evidence type="ECO:0000256" key="4">
    <source>
        <dbReference type="ARBA" id="ARBA00022618"/>
    </source>
</evidence>